<dbReference type="Proteomes" id="UP000814128">
    <property type="component" value="Unassembled WGS sequence"/>
</dbReference>
<gene>
    <name evidence="1" type="ORF">K488DRAFT_51834</name>
</gene>
<protein>
    <submittedName>
        <fullName evidence="1">C-type lectin protein</fullName>
    </submittedName>
</protein>
<keyword evidence="2" id="KW-1185">Reference proteome</keyword>
<accession>A0ACB8QIR9</accession>
<evidence type="ECO:0000313" key="2">
    <source>
        <dbReference type="Proteomes" id="UP000814128"/>
    </source>
</evidence>
<reference evidence="1" key="1">
    <citation type="submission" date="2021-02" db="EMBL/GenBank/DDBJ databases">
        <authorList>
            <consortium name="DOE Joint Genome Institute"/>
            <person name="Ahrendt S."/>
            <person name="Looney B.P."/>
            <person name="Miyauchi S."/>
            <person name="Morin E."/>
            <person name="Drula E."/>
            <person name="Courty P.E."/>
            <person name="Chicoki N."/>
            <person name="Fauchery L."/>
            <person name="Kohler A."/>
            <person name="Kuo A."/>
            <person name="Labutti K."/>
            <person name="Pangilinan J."/>
            <person name="Lipzen A."/>
            <person name="Riley R."/>
            <person name="Andreopoulos W."/>
            <person name="He G."/>
            <person name="Johnson J."/>
            <person name="Barry K.W."/>
            <person name="Grigoriev I.V."/>
            <person name="Nagy L."/>
            <person name="Hibbett D."/>
            <person name="Henrissat B."/>
            <person name="Matheny P.B."/>
            <person name="Labbe J."/>
            <person name="Martin F."/>
        </authorList>
    </citation>
    <scope>NUCLEOTIDE SEQUENCE</scope>
    <source>
        <strain evidence="1">EC-137</strain>
    </source>
</reference>
<dbReference type="EMBL" id="MU273576">
    <property type="protein sequence ID" value="KAI0031532.1"/>
    <property type="molecule type" value="Genomic_DNA"/>
</dbReference>
<reference evidence="1" key="2">
    <citation type="journal article" date="2022" name="New Phytol.">
        <title>Evolutionary transition to the ectomycorrhizal habit in the genomes of a hyperdiverse lineage of mushroom-forming fungi.</title>
        <authorList>
            <person name="Looney B."/>
            <person name="Miyauchi S."/>
            <person name="Morin E."/>
            <person name="Drula E."/>
            <person name="Courty P.E."/>
            <person name="Kohler A."/>
            <person name="Kuo A."/>
            <person name="LaButti K."/>
            <person name="Pangilinan J."/>
            <person name="Lipzen A."/>
            <person name="Riley R."/>
            <person name="Andreopoulos W."/>
            <person name="He G."/>
            <person name="Johnson J."/>
            <person name="Nolan M."/>
            <person name="Tritt A."/>
            <person name="Barry K.W."/>
            <person name="Grigoriev I.V."/>
            <person name="Nagy L.G."/>
            <person name="Hibbett D."/>
            <person name="Henrissat B."/>
            <person name="Matheny P.B."/>
            <person name="Labbe J."/>
            <person name="Martin F.M."/>
        </authorList>
    </citation>
    <scope>NUCLEOTIDE SEQUENCE</scope>
    <source>
        <strain evidence="1">EC-137</strain>
    </source>
</reference>
<evidence type="ECO:0000313" key="1">
    <source>
        <dbReference type="EMBL" id="KAI0031532.1"/>
    </source>
</evidence>
<name>A0ACB8QIR9_9AGAM</name>
<organism evidence="1 2">
    <name type="scientific">Vararia minispora EC-137</name>
    <dbReference type="NCBI Taxonomy" id="1314806"/>
    <lineage>
        <taxon>Eukaryota</taxon>
        <taxon>Fungi</taxon>
        <taxon>Dikarya</taxon>
        <taxon>Basidiomycota</taxon>
        <taxon>Agaricomycotina</taxon>
        <taxon>Agaricomycetes</taxon>
        <taxon>Russulales</taxon>
        <taxon>Lachnocladiaceae</taxon>
        <taxon>Vararia</taxon>
    </lineage>
</organism>
<proteinExistence type="predicted"/>
<comment type="caution">
    <text evidence="1">The sequence shown here is derived from an EMBL/GenBank/DDBJ whole genome shotgun (WGS) entry which is preliminary data.</text>
</comment>
<sequence>MFYTSGSCGTSDNAIKLENISSDSTLVRAHSLPSTTASHLPLQSLTDAQQTFTAASLSSQIALVSASAAVTLHILYRPPFLFPRLQTTSPSPLNPTAHPFGIPSMQDWTELWKAWDCVTLGMIPRTMLHEKPIDLRHKCIFYLGHIPTFLDMLLSRELGEPNTEPKWFTEIFERGIDPHVDDPEHCHRHSIVPTKDDEWPTLDDIVAFRTRVRARLLQLYADLEAGRRTIYRRLARVLVMTFEHEGFHVETLLYMLIQRTGTGTLPPPGFPRPLFAPLAAQWAQHPTPPTPTITLGPADITLGFDDPEPADLDPAHAYNTAARAYGWDNESPARTVRVSAFRASWRPVTNGAYLAWWRGAGAGRPAPKSWAVGKDGVVNVRTAFGLVPLEVASEWPVMAAYDDLAAFARDQGGRLPSEAELRLFLDTYDVQENIGFRHWHPLPATCGTEGKKGSNGGVWEWTSTLFDAHDGFEPTDIFSGYSSDFFDGVHHVVLGASYATIPRQAGRRTLRNFYQHNYPYAWVGGRVVYDVEA</sequence>